<dbReference type="EMBL" id="JACIJC010000001">
    <property type="protein sequence ID" value="MBB5684052.1"/>
    <property type="molecule type" value="Genomic_DNA"/>
</dbReference>
<evidence type="ECO:0000256" key="1">
    <source>
        <dbReference type="SAM" id="SignalP"/>
    </source>
</evidence>
<evidence type="ECO:0000313" key="3">
    <source>
        <dbReference type="Proteomes" id="UP000549617"/>
    </source>
</evidence>
<dbReference type="AlphaFoldDB" id="A0A7W9AE63"/>
<gene>
    <name evidence="2" type="ORF">FHS49_000043</name>
</gene>
<proteinExistence type="predicted"/>
<keyword evidence="1" id="KW-0732">Signal</keyword>
<reference evidence="2 3" key="1">
    <citation type="submission" date="2020-08" db="EMBL/GenBank/DDBJ databases">
        <title>Genomic Encyclopedia of Type Strains, Phase IV (KMG-IV): sequencing the most valuable type-strain genomes for metagenomic binning, comparative biology and taxonomic classification.</title>
        <authorList>
            <person name="Goeker M."/>
        </authorList>
    </citation>
    <scope>NUCLEOTIDE SEQUENCE [LARGE SCALE GENOMIC DNA]</scope>
    <source>
        <strain evidence="2 3">DSM 25079</strain>
    </source>
</reference>
<organism evidence="2 3">
    <name type="scientific">Sphingobium boeckii</name>
    <dbReference type="NCBI Taxonomy" id="1082345"/>
    <lineage>
        <taxon>Bacteria</taxon>
        <taxon>Pseudomonadati</taxon>
        <taxon>Pseudomonadota</taxon>
        <taxon>Alphaproteobacteria</taxon>
        <taxon>Sphingomonadales</taxon>
        <taxon>Sphingomonadaceae</taxon>
        <taxon>Sphingobium</taxon>
    </lineage>
</organism>
<feature type="signal peptide" evidence="1">
    <location>
        <begin position="1"/>
        <end position="25"/>
    </location>
</feature>
<sequence length="326" mass="35456">MADPRCLPIAIAGAAMAMMGASASAAPPRPCAMAASDRTWINGALGHWRTSERTLLKLDQQPLPTIYAIDARCTYRRHAGTGAWRGDPHGGSIRLPGAPPPKVGPIAFASARGATRYFAIGLPSVWRAAGVTSTIGLERLMDGVMLHELVHTRQFHFANPTLKAISARYGLGDDIDDDSLQARFGKDPAYRAAYFNERDMLFAAAAASSDAEARRLAGEALKMMRARHQRWFVGGDARWAALDDIFLTMEGAGQWLAYAWLTSPAGEKLPRATALRGVRRDGKQWSQDQGLALFLTIDRLVPGWQRLAFAKQPHLATALLERAARG</sequence>
<name>A0A7W9AE63_9SPHN</name>
<evidence type="ECO:0000313" key="2">
    <source>
        <dbReference type="EMBL" id="MBB5684052.1"/>
    </source>
</evidence>
<comment type="caution">
    <text evidence="2">The sequence shown here is derived from an EMBL/GenBank/DDBJ whole genome shotgun (WGS) entry which is preliminary data.</text>
</comment>
<dbReference type="Proteomes" id="UP000549617">
    <property type="component" value="Unassembled WGS sequence"/>
</dbReference>
<evidence type="ECO:0008006" key="4">
    <source>
        <dbReference type="Google" id="ProtNLM"/>
    </source>
</evidence>
<feature type="chain" id="PRO_5030777463" description="Aminopeptidase" evidence="1">
    <location>
        <begin position="26"/>
        <end position="326"/>
    </location>
</feature>
<dbReference type="RefSeq" id="WP_184014276.1">
    <property type="nucleotide sequence ID" value="NZ_JACIJC010000001.1"/>
</dbReference>
<protein>
    <recommendedName>
        <fullName evidence="4">Aminopeptidase</fullName>
    </recommendedName>
</protein>
<keyword evidence="3" id="KW-1185">Reference proteome</keyword>
<accession>A0A7W9AE63</accession>